<dbReference type="InterPro" id="IPR011992">
    <property type="entry name" value="EF-hand-dom_pair"/>
</dbReference>
<evidence type="ECO:0000313" key="6">
    <source>
        <dbReference type="Proteomes" id="UP000184300"/>
    </source>
</evidence>
<dbReference type="VEuPathDB" id="FungiDB:ASPGLDRAFT_1256659"/>
<dbReference type="SMART" id="SM00054">
    <property type="entry name" value="EFh"/>
    <property type="match status" value="2"/>
</dbReference>
<proteinExistence type="predicted"/>
<keyword evidence="6" id="KW-1185">Reference proteome</keyword>
<reference evidence="6" key="1">
    <citation type="journal article" date="2017" name="Genome Biol.">
        <title>Comparative genomics reveals high biological diversity and specific adaptations in the industrially and medically important fungal genus Aspergillus.</title>
        <authorList>
            <person name="de Vries R.P."/>
            <person name="Riley R."/>
            <person name="Wiebenga A."/>
            <person name="Aguilar-Osorio G."/>
            <person name="Amillis S."/>
            <person name="Uchima C.A."/>
            <person name="Anderluh G."/>
            <person name="Asadollahi M."/>
            <person name="Askin M."/>
            <person name="Barry K."/>
            <person name="Battaglia E."/>
            <person name="Bayram O."/>
            <person name="Benocci T."/>
            <person name="Braus-Stromeyer S.A."/>
            <person name="Caldana C."/>
            <person name="Canovas D."/>
            <person name="Cerqueira G.C."/>
            <person name="Chen F."/>
            <person name="Chen W."/>
            <person name="Choi C."/>
            <person name="Clum A."/>
            <person name="Dos Santos R.A."/>
            <person name="Damasio A.R."/>
            <person name="Diallinas G."/>
            <person name="Emri T."/>
            <person name="Fekete E."/>
            <person name="Flipphi M."/>
            <person name="Freyberg S."/>
            <person name="Gallo A."/>
            <person name="Gournas C."/>
            <person name="Habgood R."/>
            <person name="Hainaut M."/>
            <person name="Harispe M.L."/>
            <person name="Henrissat B."/>
            <person name="Hilden K.S."/>
            <person name="Hope R."/>
            <person name="Hossain A."/>
            <person name="Karabika E."/>
            <person name="Karaffa L."/>
            <person name="Karanyi Z."/>
            <person name="Krasevec N."/>
            <person name="Kuo A."/>
            <person name="Kusch H."/>
            <person name="LaButti K."/>
            <person name="Lagendijk E.L."/>
            <person name="Lapidus A."/>
            <person name="Levasseur A."/>
            <person name="Lindquist E."/>
            <person name="Lipzen A."/>
            <person name="Logrieco A.F."/>
            <person name="MacCabe A."/>
            <person name="Maekelae M.R."/>
            <person name="Malavazi I."/>
            <person name="Melin P."/>
            <person name="Meyer V."/>
            <person name="Mielnichuk N."/>
            <person name="Miskei M."/>
            <person name="Molnar A.P."/>
            <person name="Mule G."/>
            <person name="Ngan C.Y."/>
            <person name="Orejas M."/>
            <person name="Orosz E."/>
            <person name="Ouedraogo J.P."/>
            <person name="Overkamp K.M."/>
            <person name="Park H.-S."/>
            <person name="Perrone G."/>
            <person name="Piumi F."/>
            <person name="Punt P.J."/>
            <person name="Ram A.F."/>
            <person name="Ramon A."/>
            <person name="Rauscher S."/>
            <person name="Record E."/>
            <person name="Riano-Pachon D.M."/>
            <person name="Robert V."/>
            <person name="Roehrig J."/>
            <person name="Ruller R."/>
            <person name="Salamov A."/>
            <person name="Salih N.S."/>
            <person name="Samson R.A."/>
            <person name="Sandor E."/>
            <person name="Sanguinetti M."/>
            <person name="Schuetze T."/>
            <person name="Sepcic K."/>
            <person name="Shelest E."/>
            <person name="Sherlock G."/>
            <person name="Sophianopoulou V."/>
            <person name="Squina F.M."/>
            <person name="Sun H."/>
            <person name="Susca A."/>
            <person name="Todd R.B."/>
            <person name="Tsang A."/>
            <person name="Unkles S.E."/>
            <person name="van de Wiele N."/>
            <person name="van Rossen-Uffink D."/>
            <person name="Oliveira J.V."/>
            <person name="Vesth T.C."/>
            <person name="Visser J."/>
            <person name="Yu J.-H."/>
            <person name="Zhou M."/>
            <person name="Andersen M.R."/>
            <person name="Archer D.B."/>
            <person name="Baker S.E."/>
            <person name="Benoit I."/>
            <person name="Brakhage A.A."/>
            <person name="Braus G.H."/>
            <person name="Fischer R."/>
            <person name="Frisvad J.C."/>
            <person name="Goldman G.H."/>
            <person name="Houbraken J."/>
            <person name="Oakley B."/>
            <person name="Pocsi I."/>
            <person name="Scazzocchio C."/>
            <person name="Seiboth B."/>
            <person name="vanKuyk P.A."/>
            <person name="Wortman J."/>
            <person name="Dyer P.S."/>
            <person name="Grigoriev I.V."/>
        </authorList>
    </citation>
    <scope>NUCLEOTIDE SEQUENCE [LARGE SCALE GENOMIC DNA]</scope>
    <source>
        <strain evidence="6">CBS 516.65</strain>
    </source>
</reference>
<dbReference type="Proteomes" id="UP000184300">
    <property type="component" value="Unassembled WGS sequence"/>
</dbReference>
<dbReference type="Pfam" id="PF13405">
    <property type="entry name" value="EF-hand_6"/>
    <property type="match status" value="1"/>
</dbReference>
<dbReference type="PROSITE" id="PS50222">
    <property type="entry name" value="EF_HAND_2"/>
    <property type="match status" value="2"/>
</dbReference>
<feature type="region of interest" description="Disordered" evidence="3">
    <location>
        <begin position="1"/>
        <end position="107"/>
    </location>
</feature>
<dbReference type="SUPFAM" id="SSF47473">
    <property type="entry name" value="EF-hand"/>
    <property type="match status" value="1"/>
</dbReference>
<dbReference type="InterPro" id="IPR002048">
    <property type="entry name" value="EF_hand_dom"/>
</dbReference>
<dbReference type="GeneID" id="34456841"/>
<dbReference type="GO" id="GO:0005509">
    <property type="term" value="F:calcium ion binding"/>
    <property type="evidence" value="ECO:0007669"/>
    <property type="project" value="InterPro"/>
</dbReference>
<keyword evidence="1" id="KW-0677">Repeat</keyword>
<evidence type="ECO:0000313" key="5">
    <source>
        <dbReference type="EMBL" id="OJJ86688.1"/>
    </source>
</evidence>
<evidence type="ECO:0000259" key="4">
    <source>
        <dbReference type="PROSITE" id="PS50222"/>
    </source>
</evidence>
<protein>
    <recommendedName>
        <fullName evidence="4">EF-hand domain-containing protein</fullName>
    </recommendedName>
</protein>
<dbReference type="Pfam" id="PF13202">
    <property type="entry name" value="EF-hand_5"/>
    <property type="match status" value="1"/>
</dbReference>
<dbReference type="InterPro" id="IPR050403">
    <property type="entry name" value="Myosin_RLC"/>
</dbReference>
<dbReference type="AlphaFoldDB" id="A0A1L9VRZ5"/>
<dbReference type="RefSeq" id="XP_022403377.1">
    <property type="nucleotide sequence ID" value="XM_022540580.1"/>
</dbReference>
<organism evidence="5 6">
    <name type="scientific">Aspergillus glaucus CBS 516.65</name>
    <dbReference type="NCBI Taxonomy" id="1160497"/>
    <lineage>
        <taxon>Eukaryota</taxon>
        <taxon>Fungi</taxon>
        <taxon>Dikarya</taxon>
        <taxon>Ascomycota</taxon>
        <taxon>Pezizomycotina</taxon>
        <taxon>Eurotiomycetes</taxon>
        <taxon>Eurotiomycetidae</taxon>
        <taxon>Eurotiales</taxon>
        <taxon>Aspergillaceae</taxon>
        <taxon>Aspergillus</taxon>
        <taxon>Aspergillus subgen. Aspergillus</taxon>
    </lineage>
</organism>
<evidence type="ECO:0000256" key="1">
    <source>
        <dbReference type="ARBA" id="ARBA00022737"/>
    </source>
</evidence>
<feature type="compositionally biased region" description="Low complexity" evidence="3">
    <location>
        <begin position="33"/>
        <end position="46"/>
    </location>
</feature>
<dbReference type="OrthoDB" id="429467at2759"/>
<dbReference type="STRING" id="1160497.A0A1L9VRZ5"/>
<keyword evidence="2" id="KW-0106">Calcium</keyword>
<feature type="domain" description="EF-hand" evidence="4">
    <location>
        <begin position="196"/>
        <end position="231"/>
    </location>
</feature>
<accession>A0A1L9VRZ5</accession>
<feature type="compositionally biased region" description="Polar residues" evidence="3">
    <location>
        <begin position="1"/>
        <end position="14"/>
    </location>
</feature>
<dbReference type="EMBL" id="KV878892">
    <property type="protein sequence ID" value="OJJ86688.1"/>
    <property type="molecule type" value="Genomic_DNA"/>
</dbReference>
<feature type="domain" description="EF-hand" evidence="4">
    <location>
        <begin position="128"/>
        <end position="163"/>
    </location>
</feature>
<evidence type="ECO:0000256" key="3">
    <source>
        <dbReference type="SAM" id="MobiDB-lite"/>
    </source>
</evidence>
<dbReference type="PROSITE" id="PS00018">
    <property type="entry name" value="EF_HAND_1"/>
    <property type="match status" value="2"/>
</dbReference>
<gene>
    <name evidence="5" type="ORF">ASPGLDRAFT_1256659</name>
</gene>
<dbReference type="InterPro" id="IPR018247">
    <property type="entry name" value="EF_Hand_1_Ca_BS"/>
</dbReference>
<evidence type="ECO:0000256" key="2">
    <source>
        <dbReference type="ARBA" id="ARBA00022837"/>
    </source>
</evidence>
<dbReference type="Gene3D" id="1.10.238.10">
    <property type="entry name" value="EF-hand"/>
    <property type="match status" value="1"/>
</dbReference>
<name>A0A1L9VRZ5_ASPGL</name>
<sequence>MMPTNTPFKSSPLSFGSPRASPFRRPSTPNSPPQGRSSTPGSSPGRTLPPVPSPSKLNQSYTVEDDPEESPGYHISDAPIPPPKFSRELPPSPTKGANLGSSSPILSTRQSNSMINAASDAAANLSPAQLREIREAFQVLDRDNDGSVNREDVADVLVNVGLNASAISQFFPPGAPQTIHFPTFLNNLSDLVSPLSSRQELVNALAAFDDDDSGQVDVNELRDALLHTSPEDGEHPLTEREIDEVLSGYTGRRVFGGKSSKAAGGGKRGEVFRYQEFVDSIMGGTENGRQAETARIA</sequence>
<dbReference type="PANTHER" id="PTHR23049">
    <property type="entry name" value="MYOSIN REGULATORY LIGHT CHAIN 2"/>
    <property type="match status" value="1"/>
</dbReference>